<organism evidence="9">
    <name type="scientific">Leptosphaeria maculans (strain JN3 / isolate v23.1.3 / race Av1-4-5-6-7-8)</name>
    <name type="common">Blackleg fungus</name>
    <name type="synonym">Phoma lingam</name>
    <dbReference type="NCBI Taxonomy" id="985895"/>
    <lineage>
        <taxon>Eukaryota</taxon>
        <taxon>Fungi</taxon>
        <taxon>Dikarya</taxon>
        <taxon>Ascomycota</taxon>
        <taxon>Pezizomycotina</taxon>
        <taxon>Dothideomycetes</taxon>
        <taxon>Pleosporomycetidae</taxon>
        <taxon>Pleosporales</taxon>
        <taxon>Pleosporineae</taxon>
        <taxon>Leptosphaeriaceae</taxon>
        <taxon>Plenodomus</taxon>
        <taxon>Plenodomus lingam/Leptosphaeria maculans species complex</taxon>
    </lineage>
</organism>
<dbReference type="RefSeq" id="XP_003841872.1">
    <property type="nucleotide sequence ID" value="XM_003841824.1"/>
</dbReference>
<dbReference type="HOGENOM" id="CLU_085757_3_0_1"/>
<dbReference type="GO" id="GO:0005762">
    <property type="term" value="C:mitochondrial large ribosomal subunit"/>
    <property type="evidence" value="ECO:0007669"/>
    <property type="project" value="TreeGrafter"/>
</dbReference>
<sequence length="181" mass="19947">MPRIHPFAQLLRTIAAPRTVACQHQLRFSTATPKYTEKSKSHQTPPPPSKNPPPPSRPNTTSTHPSTTQKQTQRAADLATAEALTESDSAQAPSPTPTSPPKWHVSRSKSKNLPVYTDSKRGGNLRLTTVRRITGDIRALKEELGKALDSDEVGINALTQHVIVKGHHKEKIEQFLTERGM</sequence>
<dbReference type="GO" id="GO:0003735">
    <property type="term" value="F:structural constituent of ribosome"/>
    <property type="evidence" value="ECO:0007669"/>
    <property type="project" value="InterPro"/>
</dbReference>
<evidence type="ECO:0000256" key="5">
    <source>
        <dbReference type="ARBA" id="ARBA00023274"/>
    </source>
</evidence>
<evidence type="ECO:0000256" key="6">
    <source>
        <dbReference type="ARBA" id="ARBA00035191"/>
    </source>
</evidence>
<dbReference type="AlphaFoldDB" id="E5A448"/>
<dbReference type="InParanoid" id="E5A448"/>
<dbReference type="PANTHER" id="PTHR13477:SF0">
    <property type="entry name" value="LARGE RIBOSOMAL SUBUNIT PROTEIN ML49"/>
    <property type="match status" value="1"/>
</dbReference>
<dbReference type="eggNOG" id="KOG4034">
    <property type="taxonomic scope" value="Eukaryota"/>
</dbReference>
<evidence type="ECO:0000256" key="1">
    <source>
        <dbReference type="ARBA" id="ARBA00004173"/>
    </source>
</evidence>
<evidence type="ECO:0000313" key="9">
    <source>
        <dbReference type="Proteomes" id="UP000002668"/>
    </source>
</evidence>
<dbReference type="Gene3D" id="3.30.780.10">
    <property type="entry name" value="SUI1-like domain"/>
    <property type="match status" value="1"/>
</dbReference>
<evidence type="ECO:0000313" key="8">
    <source>
        <dbReference type="EMBL" id="CBX98393.1"/>
    </source>
</evidence>
<dbReference type="OMA" id="HITIKGW"/>
<dbReference type="OrthoDB" id="19439at2759"/>
<feature type="region of interest" description="Disordered" evidence="7">
    <location>
        <begin position="29"/>
        <end position="114"/>
    </location>
</feature>
<dbReference type="PANTHER" id="PTHR13477">
    <property type="entry name" value="MITOCHONDRIAL 39S RIBOSOMAL PROTEIN L49"/>
    <property type="match status" value="1"/>
</dbReference>
<feature type="compositionally biased region" description="Pro residues" evidence="7">
    <location>
        <begin position="44"/>
        <end position="57"/>
    </location>
</feature>
<evidence type="ECO:0000256" key="7">
    <source>
        <dbReference type="SAM" id="MobiDB-lite"/>
    </source>
</evidence>
<dbReference type="GeneID" id="13286460"/>
<evidence type="ECO:0000256" key="4">
    <source>
        <dbReference type="ARBA" id="ARBA00023128"/>
    </source>
</evidence>
<evidence type="ECO:0000256" key="3">
    <source>
        <dbReference type="ARBA" id="ARBA00022980"/>
    </source>
</evidence>
<dbReference type="Proteomes" id="UP000002668">
    <property type="component" value="Genome"/>
</dbReference>
<dbReference type="GO" id="GO:0006412">
    <property type="term" value="P:translation"/>
    <property type="evidence" value="ECO:0007669"/>
    <property type="project" value="InterPro"/>
</dbReference>
<proteinExistence type="inferred from homology"/>
<comment type="similarity">
    <text evidence="2">Belongs to the mitochondrion-specific ribosomal protein mL49 family.</text>
</comment>
<gene>
    <name evidence="8" type="ORF">LEMA_P098020.1</name>
</gene>
<feature type="compositionally biased region" description="Low complexity" evidence="7">
    <location>
        <begin position="58"/>
        <end position="86"/>
    </location>
</feature>
<comment type="subcellular location">
    <subcellularLocation>
        <location evidence="1">Mitochondrion</location>
    </subcellularLocation>
</comment>
<evidence type="ECO:0000256" key="2">
    <source>
        <dbReference type="ARBA" id="ARBA00005677"/>
    </source>
</evidence>
<dbReference type="InterPro" id="IPR007740">
    <property type="entry name" value="Ribosomal_mL49"/>
</dbReference>
<keyword evidence="3" id="KW-0689">Ribosomal protein</keyword>
<accession>E5A448</accession>
<keyword evidence="5" id="KW-0687">Ribonucleoprotein</keyword>
<protein>
    <recommendedName>
        <fullName evidence="6">Large ribosomal subunit protein mL49</fullName>
    </recommendedName>
</protein>
<name>E5A448_LEPMJ</name>
<dbReference type="VEuPathDB" id="FungiDB:LEMA_P098020.1"/>
<reference evidence="9" key="1">
    <citation type="journal article" date="2011" name="Nat. Commun.">
        <title>Effector diversification within compartments of the Leptosphaeria maculans genome affected by Repeat-Induced Point mutations.</title>
        <authorList>
            <person name="Rouxel T."/>
            <person name="Grandaubert J."/>
            <person name="Hane J.K."/>
            <person name="Hoede C."/>
            <person name="van de Wouw A.P."/>
            <person name="Couloux A."/>
            <person name="Dominguez V."/>
            <person name="Anthouard V."/>
            <person name="Bally P."/>
            <person name="Bourras S."/>
            <person name="Cozijnsen A.J."/>
            <person name="Ciuffetti L.M."/>
            <person name="Degrave A."/>
            <person name="Dilmaghani A."/>
            <person name="Duret L."/>
            <person name="Fudal I."/>
            <person name="Goodwin S.B."/>
            <person name="Gout L."/>
            <person name="Glaser N."/>
            <person name="Linglin J."/>
            <person name="Kema G.H.J."/>
            <person name="Lapalu N."/>
            <person name="Lawrence C.B."/>
            <person name="May K."/>
            <person name="Meyer M."/>
            <person name="Ollivier B."/>
            <person name="Poulain J."/>
            <person name="Schoch C.L."/>
            <person name="Simon A."/>
            <person name="Spatafora J.W."/>
            <person name="Stachowiak A."/>
            <person name="Turgeon B.G."/>
            <person name="Tyler B.M."/>
            <person name="Vincent D."/>
            <person name="Weissenbach J."/>
            <person name="Amselem J."/>
            <person name="Quesneville H."/>
            <person name="Oliver R.P."/>
            <person name="Wincker P."/>
            <person name="Balesdent M.-H."/>
            <person name="Howlett B.J."/>
        </authorList>
    </citation>
    <scope>NUCLEOTIDE SEQUENCE [LARGE SCALE GENOMIC DNA]</scope>
    <source>
        <strain evidence="9">JN3 / isolate v23.1.3 / race Av1-4-5-6-7-8</strain>
    </source>
</reference>
<dbReference type="Pfam" id="PF05046">
    <property type="entry name" value="Img2"/>
    <property type="match status" value="1"/>
</dbReference>
<dbReference type="EMBL" id="FP929133">
    <property type="protein sequence ID" value="CBX98393.1"/>
    <property type="molecule type" value="Genomic_DNA"/>
</dbReference>
<dbReference type="STRING" id="985895.E5A448"/>
<keyword evidence="4" id="KW-0496">Mitochondrion</keyword>
<keyword evidence="9" id="KW-1185">Reference proteome</keyword>